<evidence type="ECO:0000256" key="10">
    <source>
        <dbReference type="ARBA" id="ARBA00022989"/>
    </source>
</evidence>
<dbReference type="InterPro" id="IPR036426">
    <property type="entry name" value="Bulb-type_lectin_dom_sf"/>
</dbReference>
<evidence type="ECO:0000256" key="6">
    <source>
        <dbReference type="ARBA" id="ARBA00022729"/>
    </source>
</evidence>
<feature type="binding site" evidence="15">
    <location>
        <position position="627"/>
    </location>
    <ligand>
        <name>ATP</name>
        <dbReference type="ChEBI" id="CHEBI:30616"/>
    </ligand>
</feature>
<name>A0A9D4VA82_ADICA</name>
<dbReference type="Gene3D" id="3.30.200.20">
    <property type="entry name" value="Phosphorylase Kinase, domain 1"/>
    <property type="match status" value="1"/>
</dbReference>
<reference evidence="20" key="1">
    <citation type="submission" date="2021-01" db="EMBL/GenBank/DDBJ databases">
        <title>Adiantum capillus-veneris genome.</title>
        <authorList>
            <person name="Fang Y."/>
            <person name="Liao Q."/>
        </authorList>
    </citation>
    <scope>NUCLEOTIDE SEQUENCE</scope>
    <source>
        <strain evidence="20">H3</strain>
        <tissue evidence="20">Leaf</tissue>
    </source>
</reference>
<dbReference type="AlphaFoldDB" id="A0A9D4VA82"/>
<keyword evidence="8" id="KW-0418">Kinase</keyword>
<evidence type="ECO:0000259" key="19">
    <source>
        <dbReference type="PROSITE" id="PS50948"/>
    </source>
</evidence>
<evidence type="ECO:0000256" key="2">
    <source>
        <dbReference type="ARBA" id="ARBA00022475"/>
    </source>
</evidence>
<dbReference type="Gene3D" id="1.10.510.10">
    <property type="entry name" value="Transferase(Phosphotransferase) domain 1"/>
    <property type="match status" value="1"/>
</dbReference>
<evidence type="ECO:0000256" key="15">
    <source>
        <dbReference type="PROSITE-ProRule" id="PRU10141"/>
    </source>
</evidence>
<keyword evidence="10 16" id="KW-1133">Transmembrane helix</keyword>
<dbReference type="InterPro" id="IPR051343">
    <property type="entry name" value="G-type_lectin_kinases/EP1-like"/>
</dbReference>
<dbReference type="InterPro" id="IPR000858">
    <property type="entry name" value="S_locus_glycoprot_dom"/>
</dbReference>
<keyword evidence="13" id="KW-0675">Receptor</keyword>
<dbReference type="Pfam" id="PF00954">
    <property type="entry name" value="S_locus_glycop"/>
    <property type="match status" value="1"/>
</dbReference>
<dbReference type="Pfam" id="PF01453">
    <property type="entry name" value="B_lectin"/>
    <property type="match status" value="1"/>
</dbReference>
<feature type="transmembrane region" description="Helical" evidence="16">
    <location>
        <begin position="118"/>
        <end position="144"/>
    </location>
</feature>
<keyword evidence="9 15" id="KW-0067">ATP-binding</keyword>
<keyword evidence="21" id="KW-1185">Reference proteome</keyword>
<dbReference type="InterPro" id="IPR017441">
    <property type="entry name" value="Protein_kinase_ATP_BS"/>
</dbReference>
<dbReference type="GO" id="GO:0005524">
    <property type="term" value="F:ATP binding"/>
    <property type="evidence" value="ECO:0007669"/>
    <property type="project" value="UniProtKB-UniRule"/>
</dbReference>
<dbReference type="InterPro" id="IPR003609">
    <property type="entry name" value="Pan_app"/>
</dbReference>
<evidence type="ECO:0008006" key="22">
    <source>
        <dbReference type="Google" id="ProtNLM"/>
    </source>
</evidence>
<dbReference type="PROSITE" id="PS50011">
    <property type="entry name" value="PROTEIN_KINASE_DOM"/>
    <property type="match status" value="1"/>
</dbReference>
<feature type="domain" description="Protein kinase" evidence="17">
    <location>
        <begin position="596"/>
        <end position="898"/>
    </location>
</feature>
<evidence type="ECO:0000256" key="12">
    <source>
        <dbReference type="ARBA" id="ARBA00023157"/>
    </source>
</evidence>
<dbReference type="PROSITE" id="PS50948">
    <property type="entry name" value="PAN"/>
    <property type="match status" value="1"/>
</dbReference>
<keyword evidence="3" id="KW-0245">EGF-like domain</keyword>
<feature type="transmembrane region" description="Helical" evidence="16">
    <location>
        <begin position="44"/>
        <end position="67"/>
    </location>
</feature>
<dbReference type="InterPro" id="IPR011009">
    <property type="entry name" value="Kinase-like_dom_sf"/>
</dbReference>
<accession>A0A9D4VA82</accession>
<dbReference type="InterPro" id="IPR001480">
    <property type="entry name" value="Bulb-type_lectin_dom"/>
</dbReference>
<dbReference type="PROSITE" id="PS50927">
    <property type="entry name" value="BULB_LECTIN"/>
    <property type="match status" value="1"/>
</dbReference>
<dbReference type="PANTHER" id="PTHR47976">
    <property type="entry name" value="G-TYPE LECTIN S-RECEPTOR-LIKE SERINE/THREONINE-PROTEIN KINASE SD2-5"/>
    <property type="match status" value="1"/>
</dbReference>
<evidence type="ECO:0000256" key="11">
    <source>
        <dbReference type="ARBA" id="ARBA00023136"/>
    </source>
</evidence>
<evidence type="ECO:0000256" key="5">
    <source>
        <dbReference type="ARBA" id="ARBA00022692"/>
    </source>
</evidence>
<keyword evidence="6" id="KW-0732">Signal</keyword>
<dbReference type="CDD" id="cd00028">
    <property type="entry name" value="B_lectin"/>
    <property type="match status" value="1"/>
</dbReference>
<dbReference type="PROSITE" id="PS00108">
    <property type="entry name" value="PROTEIN_KINASE_ST"/>
    <property type="match status" value="1"/>
</dbReference>
<dbReference type="GO" id="GO:0004672">
    <property type="term" value="F:protein kinase activity"/>
    <property type="evidence" value="ECO:0007669"/>
    <property type="project" value="InterPro"/>
</dbReference>
<dbReference type="SMART" id="SM00220">
    <property type="entry name" value="S_TKc"/>
    <property type="match status" value="1"/>
</dbReference>
<dbReference type="Proteomes" id="UP000886520">
    <property type="component" value="Chromosome 2"/>
</dbReference>
<dbReference type="SUPFAM" id="SSF56112">
    <property type="entry name" value="Protein kinase-like (PK-like)"/>
    <property type="match status" value="1"/>
</dbReference>
<proteinExistence type="predicted"/>
<keyword evidence="5 16" id="KW-0812">Transmembrane</keyword>
<organism evidence="20 21">
    <name type="scientific">Adiantum capillus-veneris</name>
    <name type="common">Maidenhair fern</name>
    <dbReference type="NCBI Taxonomy" id="13818"/>
    <lineage>
        <taxon>Eukaryota</taxon>
        <taxon>Viridiplantae</taxon>
        <taxon>Streptophyta</taxon>
        <taxon>Embryophyta</taxon>
        <taxon>Tracheophyta</taxon>
        <taxon>Polypodiopsida</taxon>
        <taxon>Polypodiidae</taxon>
        <taxon>Polypodiales</taxon>
        <taxon>Pteridineae</taxon>
        <taxon>Pteridaceae</taxon>
        <taxon>Vittarioideae</taxon>
        <taxon>Adiantum</taxon>
    </lineage>
</organism>
<evidence type="ECO:0000256" key="8">
    <source>
        <dbReference type="ARBA" id="ARBA00022777"/>
    </source>
</evidence>
<dbReference type="EMBL" id="JABFUD020000003">
    <property type="protein sequence ID" value="KAI5082483.1"/>
    <property type="molecule type" value="Genomic_DNA"/>
</dbReference>
<gene>
    <name evidence="20" type="ORF">GOP47_0002226</name>
</gene>
<dbReference type="InterPro" id="IPR000719">
    <property type="entry name" value="Prot_kinase_dom"/>
</dbReference>
<dbReference type="GO" id="GO:0005886">
    <property type="term" value="C:plasma membrane"/>
    <property type="evidence" value="ECO:0007669"/>
    <property type="project" value="UniProtKB-SubCell"/>
</dbReference>
<dbReference type="PROSITE" id="PS00107">
    <property type="entry name" value="PROTEIN_KINASE_ATP"/>
    <property type="match status" value="1"/>
</dbReference>
<evidence type="ECO:0000313" key="21">
    <source>
        <dbReference type="Proteomes" id="UP000886520"/>
    </source>
</evidence>
<feature type="transmembrane region" description="Helical" evidence="16">
    <location>
        <begin position="534"/>
        <end position="556"/>
    </location>
</feature>
<dbReference type="GO" id="GO:0002229">
    <property type="term" value="P:defense response to oomycetes"/>
    <property type="evidence" value="ECO:0007669"/>
    <property type="project" value="UniProtKB-ARBA"/>
</dbReference>
<protein>
    <recommendedName>
        <fullName evidence="22">Non-specific serine/threonine protein kinase</fullName>
    </recommendedName>
</protein>
<dbReference type="SUPFAM" id="SSF51110">
    <property type="entry name" value="alpha-D-mannose-specific plant lectins"/>
    <property type="match status" value="1"/>
</dbReference>
<keyword evidence="7 15" id="KW-0547">Nucleotide-binding</keyword>
<sequence length="968" mass="108258">MYEVHASVDVFGRRKRERARERERDRRLLPLLSPLLWRRLIKRAAYSATSFTALLSSLSLSLSLSLTSAMQLRIAQPSFLSLLMIVVYWPALIHVDILMSHGAVIYRSTELTPSSNSVWTSPIGAFSMGFFSLLPNTYYVGIWYSSLPSNQSIVWTANRNRSVGMNSILRFTHDGRLELISNNSGSVITIWAASTLLFEGIDSNASQAELLDTGNFVLRDTTSRVVWQSFDHPTDTLLPTQNFTFLHNSSSLVPWIAANDPSLSPKYSLVFGSGGSLGRIRLLFQDTFEYWSEPPPGIDDVLFNTSFTMDSMGTLSLYNGNGKQIWVNVSCNESAPATNSMRKLQLGVDGNLQVLTWSTASKTWKPLWKALYFQCDVFDTCGENSICNKNQDTNQLLGGGCPLPVSQLDQNVCTCPESFTRNGSKCDPPPSLNCSNYTSVMNQTSFGFPGSTKEDFSSLSFEECEEKCLHDCNCTAGSYANSSSSYANSSSSCWLFRTALHNGVGSGNVYLTSFIKIIANNSANGITDNSLPSYAIALIVLSTSLIIILFIAALFIRQKMRSRQSTRFREVFVNLSRLGGPNQFSFQDLFMVTHGFHEDNKLGAGGFGSVYKGTFKTPQGPLEVAIKRLHQFRRRRYENDLGRENRDFMAEIENLAFIKHVNVVNLIGFCAEGTERLLVYEYVANGSLSGHIFSDSSILRWDVRFQIAVDAATSIHYLHAHCPKKVVHRDIKPDNLLLDDKFKAKVADFGLSQIMGPEMTHITNKTPCGTWKYMAPECWHVGALLTEKTDAYSFGMVLLELVSGKMVTKQHYNEQEEERTSATRKKVLPLRHGLDAMERARWESLVDERLKGVYIRGDAERLLRIAFWCLQGNPQQRPSMEDLVDMIKGLKAVDAPSLSGLFDGPLPSSQIATRHILMNYSSTSEASTILQSIFPKADDLWDNRLLGRLACNASVYLYTQEVFPCPVY</sequence>
<evidence type="ECO:0000259" key="18">
    <source>
        <dbReference type="PROSITE" id="PS50927"/>
    </source>
</evidence>
<evidence type="ECO:0000313" key="20">
    <source>
        <dbReference type="EMBL" id="KAI5082483.1"/>
    </source>
</evidence>
<evidence type="ECO:0000256" key="13">
    <source>
        <dbReference type="ARBA" id="ARBA00023170"/>
    </source>
</evidence>
<comment type="subcellular location">
    <subcellularLocation>
        <location evidence="1">Cell membrane</location>
        <topology evidence="1">Single-pass type I membrane protein</topology>
    </subcellularLocation>
</comment>
<evidence type="ECO:0000256" key="16">
    <source>
        <dbReference type="SAM" id="Phobius"/>
    </source>
</evidence>
<feature type="domain" description="Bulb-type lectin" evidence="18">
    <location>
        <begin position="104"/>
        <end position="231"/>
    </location>
</feature>
<dbReference type="FunFam" id="1.10.510.10:FF:000240">
    <property type="entry name" value="Lectin-domain containing receptor kinase A4.3"/>
    <property type="match status" value="1"/>
</dbReference>
<dbReference type="PANTHER" id="PTHR47976:SF115">
    <property type="entry name" value="RECEPTOR-LIKE SERINE_THREONINE-PROTEIN KINASE"/>
    <property type="match status" value="1"/>
</dbReference>
<feature type="transmembrane region" description="Helical" evidence="16">
    <location>
        <begin position="79"/>
        <end position="106"/>
    </location>
</feature>
<keyword evidence="14" id="KW-0325">Glycoprotein</keyword>
<evidence type="ECO:0000256" key="3">
    <source>
        <dbReference type="ARBA" id="ARBA00022536"/>
    </source>
</evidence>
<evidence type="ECO:0000256" key="14">
    <source>
        <dbReference type="ARBA" id="ARBA00023180"/>
    </source>
</evidence>
<evidence type="ECO:0000256" key="1">
    <source>
        <dbReference type="ARBA" id="ARBA00004251"/>
    </source>
</evidence>
<evidence type="ECO:0000256" key="7">
    <source>
        <dbReference type="ARBA" id="ARBA00022741"/>
    </source>
</evidence>
<dbReference type="InterPro" id="IPR008271">
    <property type="entry name" value="Ser/Thr_kinase_AS"/>
</dbReference>
<feature type="domain" description="Apple" evidence="19">
    <location>
        <begin position="434"/>
        <end position="522"/>
    </location>
</feature>
<evidence type="ECO:0000256" key="4">
    <source>
        <dbReference type="ARBA" id="ARBA00022679"/>
    </source>
</evidence>
<dbReference type="OrthoDB" id="1932866at2759"/>
<comment type="caution">
    <text evidence="20">The sequence shown here is derived from an EMBL/GenBank/DDBJ whole genome shotgun (WGS) entry which is preliminary data.</text>
</comment>
<evidence type="ECO:0000259" key="17">
    <source>
        <dbReference type="PROSITE" id="PS50011"/>
    </source>
</evidence>
<dbReference type="Pfam" id="PF08276">
    <property type="entry name" value="PAN_2"/>
    <property type="match status" value="1"/>
</dbReference>
<dbReference type="Gene3D" id="2.90.10.10">
    <property type="entry name" value="Bulb-type lectin domain"/>
    <property type="match status" value="1"/>
</dbReference>
<evidence type="ECO:0000256" key="9">
    <source>
        <dbReference type="ARBA" id="ARBA00022840"/>
    </source>
</evidence>
<keyword evidence="2" id="KW-1003">Cell membrane</keyword>
<dbReference type="Pfam" id="PF00069">
    <property type="entry name" value="Pkinase"/>
    <property type="match status" value="1"/>
</dbReference>
<keyword evidence="11 16" id="KW-0472">Membrane</keyword>
<keyword evidence="12" id="KW-1015">Disulfide bond</keyword>
<dbReference type="GO" id="GO:0048544">
    <property type="term" value="P:recognition of pollen"/>
    <property type="evidence" value="ECO:0007669"/>
    <property type="project" value="InterPro"/>
</dbReference>
<dbReference type="SMART" id="SM00108">
    <property type="entry name" value="B_lectin"/>
    <property type="match status" value="1"/>
</dbReference>
<keyword evidence="4" id="KW-0808">Transferase</keyword>